<evidence type="ECO:0000313" key="3">
    <source>
        <dbReference type="Proteomes" id="UP000595140"/>
    </source>
</evidence>
<feature type="region of interest" description="Disordered" evidence="1">
    <location>
        <begin position="122"/>
        <end position="144"/>
    </location>
</feature>
<feature type="compositionally biased region" description="Pro residues" evidence="1">
    <location>
        <begin position="33"/>
        <end position="42"/>
    </location>
</feature>
<name>A0A484MNZ3_9ASTE</name>
<dbReference type="AlphaFoldDB" id="A0A484MNZ3"/>
<reference evidence="2 3" key="1">
    <citation type="submission" date="2018-04" db="EMBL/GenBank/DDBJ databases">
        <authorList>
            <person name="Vogel A."/>
        </authorList>
    </citation>
    <scope>NUCLEOTIDE SEQUENCE [LARGE SCALE GENOMIC DNA]</scope>
</reference>
<feature type="compositionally biased region" description="Low complexity" evidence="1">
    <location>
        <begin position="58"/>
        <end position="68"/>
    </location>
</feature>
<dbReference type="Proteomes" id="UP000595140">
    <property type="component" value="Unassembled WGS sequence"/>
</dbReference>
<feature type="compositionally biased region" description="Basic and acidic residues" evidence="1">
    <location>
        <begin position="69"/>
        <end position="87"/>
    </location>
</feature>
<dbReference type="OrthoDB" id="1934719at2759"/>
<organism evidence="2 3">
    <name type="scientific">Cuscuta campestris</name>
    <dbReference type="NCBI Taxonomy" id="132261"/>
    <lineage>
        <taxon>Eukaryota</taxon>
        <taxon>Viridiplantae</taxon>
        <taxon>Streptophyta</taxon>
        <taxon>Embryophyta</taxon>
        <taxon>Tracheophyta</taxon>
        <taxon>Spermatophyta</taxon>
        <taxon>Magnoliopsida</taxon>
        <taxon>eudicotyledons</taxon>
        <taxon>Gunneridae</taxon>
        <taxon>Pentapetalae</taxon>
        <taxon>asterids</taxon>
        <taxon>lamiids</taxon>
        <taxon>Solanales</taxon>
        <taxon>Convolvulaceae</taxon>
        <taxon>Cuscuteae</taxon>
        <taxon>Cuscuta</taxon>
        <taxon>Cuscuta subgen. Grammica</taxon>
        <taxon>Cuscuta sect. Cleistogrammica</taxon>
    </lineage>
</organism>
<accession>A0A484MNZ3</accession>
<feature type="region of interest" description="Disordered" evidence="1">
    <location>
        <begin position="163"/>
        <end position="192"/>
    </location>
</feature>
<protein>
    <recommendedName>
        <fullName evidence="4">Reverse transcriptase domain-containing protein</fullName>
    </recommendedName>
</protein>
<gene>
    <name evidence="2" type="ORF">CCAM_LOCUS31963</name>
</gene>
<proteinExistence type="predicted"/>
<feature type="region of interest" description="Disordered" evidence="1">
    <location>
        <begin position="27"/>
        <end position="106"/>
    </location>
</feature>
<sequence length="478" mass="53680">MRSKIEMVSPPKLKALQRRRLWINAEGSATVLPPKPPPPPPAAYDGEEPPFSPPPAPAQLLPRHALAAVHHDAGAFKKDGESKERPDWIGGGIRRGRRPRDSNRPIEAKPWFMLWRDKLEARRRNKGKKGSRNPTPPTPPNKKELREFLHGIDDDVVEMVGTSAAGSGFDGETGMGGEDDGIASTDSLSQSPLVDEEINEIELQKDKSNPADIELQSKEVNLQKVSVREDCFYTRLLGTKTANHCNEVNLDIPTANQKKVSAKEPACVPTAKSEATRRLQQVIKDSHSMKLQQSKQEWLTEGDKGSKIFFAWIKKRRLQNQLLSINTDKGEMIEGTERIAKVFEQFYTRLLGTKTATTGVNESIIKSGNVLNTEQQLKLIQPFSPQQIKEALFSIPSSKSPGPDGYNSGFFKNQWNVELAKGYKRKNNSPRCMMKLDIQKAYDTRYDDISRPDPIIPSPITHTLMETKGLRFKHYDPF</sequence>
<evidence type="ECO:0000256" key="1">
    <source>
        <dbReference type="SAM" id="MobiDB-lite"/>
    </source>
</evidence>
<dbReference type="EMBL" id="OOIL02004034">
    <property type="protein sequence ID" value="VFQ90187.1"/>
    <property type="molecule type" value="Genomic_DNA"/>
</dbReference>
<evidence type="ECO:0000313" key="2">
    <source>
        <dbReference type="EMBL" id="VFQ90187.1"/>
    </source>
</evidence>
<evidence type="ECO:0008006" key="4">
    <source>
        <dbReference type="Google" id="ProtNLM"/>
    </source>
</evidence>
<keyword evidence="3" id="KW-1185">Reference proteome</keyword>